<evidence type="ECO:0000313" key="3">
    <source>
        <dbReference type="EMBL" id="CAB0015498.1"/>
    </source>
</evidence>
<protein>
    <submittedName>
        <fullName evidence="2">Uncharacterized protein</fullName>
    </submittedName>
</protein>
<proteinExistence type="predicted"/>
<organism evidence="2 4">
    <name type="scientific">Nesidiocoris tenuis</name>
    <dbReference type="NCBI Taxonomy" id="355587"/>
    <lineage>
        <taxon>Eukaryota</taxon>
        <taxon>Metazoa</taxon>
        <taxon>Ecdysozoa</taxon>
        <taxon>Arthropoda</taxon>
        <taxon>Hexapoda</taxon>
        <taxon>Insecta</taxon>
        <taxon>Pterygota</taxon>
        <taxon>Neoptera</taxon>
        <taxon>Paraneoptera</taxon>
        <taxon>Hemiptera</taxon>
        <taxon>Heteroptera</taxon>
        <taxon>Panheteroptera</taxon>
        <taxon>Cimicomorpha</taxon>
        <taxon>Miridae</taxon>
        <taxon>Dicyphina</taxon>
        <taxon>Nesidiocoris</taxon>
    </lineage>
</organism>
<dbReference type="EMBL" id="CADCXU010029179">
    <property type="protein sequence ID" value="CAB0015498.1"/>
    <property type="molecule type" value="Genomic_DNA"/>
</dbReference>
<evidence type="ECO:0000256" key="1">
    <source>
        <dbReference type="SAM" id="MobiDB-lite"/>
    </source>
</evidence>
<feature type="region of interest" description="Disordered" evidence="1">
    <location>
        <begin position="1"/>
        <end position="25"/>
    </location>
</feature>
<keyword evidence="4" id="KW-1185">Reference proteome</keyword>
<feature type="region of interest" description="Disordered" evidence="1">
    <location>
        <begin position="42"/>
        <end position="81"/>
    </location>
</feature>
<accession>A0A6H5HFV8</accession>
<sequence>MADHLWRAESSTGVEHLSRRSLMRTTRPKALELISMLRFSTTAERQEADSAHALHHVSRPAGSSGPPAPAAHRRERCLQAG</sequence>
<dbReference type="EMBL" id="CADCXU010029178">
    <property type="protein sequence ID" value="CAB0015497.1"/>
    <property type="molecule type" value="Genomic_DNA"/>
</dbReference>
<dbReference type="Proteomes" id="UP000479000">
    <property type="component" value="Unassembled WGS sequence"/>
</dbReference>
<evidence type="ECO:0000313" key="4">
    <source>
        <dbReference type="Proteomes" id="UP000479000"/>
    </source>
</evidence>
<evidence type="ECO:0000313" key="2">
    <source>
        <dbReference type="EMBL" id="CAB0015497.1"/>
    </source>
</evidence>
<dbReference type="AlphaFoldDB" id="A0A6H5HFV8"/>
<reference evidence="2 4" key="1">
    <citation type="submission" date="2020-02" db="EMBL/GenBank/DDBJ databases">
        <authorList>
            <person name="Ferguson B K."/>
        </authorList>
    </citation>
    <scope>NUCLEOTIDE SEQUENCE [LARGE SCALE GENOMIC DNA]</scope>
</reference>
<gene>
    <name evidence="2" type="ORF">NTEN_LOCUS19837</name>
    <name evidence="3" type="ORF">NTEN_LOCUS19838</name>
</gene>
<name>A0A6H5HFV8_9HEMI</name>